<keyword evidence="3" id="KW-1185">Reference proteome</keyword>
<dbReference type="SUPFAM" id="SSF52821">
    <property type="entry name" value="Rhodanese/Cell cycle control phosphatase"/>
    <property type="match status" value="1"/>
</dbReference>
<dbReference type="InterPro" id="IPR036873">
    <property type="entry name" value="Rhodanese-like_dom_sf"/>
</dbReference>
<evidence type="ECO:0000259" key="1">
    <source>
        <dbReference type="PROSITE" id="PS50206"/>
    </source>
</evidence>
<dbReference type="SMART" id="SM00450">
    <property type="entry name" value="RHOD"/>
    <property type="match status" value="1"/>
</dbReference>
<reference evidence="2 3" key="1">
    <citation type="submission" date="2024-10" db="EMBL/GenBank/DDBJ databases">
        <title>Updated reference genomes for cyclostephanoid diatoms.</title>
        <authorList>
            <person name="Roberts W.R."/>
            <person name="Alverson A.J."/>
        </authorList>
    </citation>
    <scope>NUCLEOTIDE SEQUENCE [LARGE SCALE GENOMIC DNA]</scope>
    <source>
        <strain evidence="2 3">AJA010-31</strain>
    </source>
</reference>
<dbReference type="InterPro" id="IPR001763">
    <property type="entry name" value="Rhodanese-like_dom"/>
</dbReference>
<evidence type="ECO:0000313" key="3">
    <source>
        <dbReference type="Proteomes" id="UP001530400"/>
    </source>
</evidence>
<organism evidence="2 3">
    <name type="scientific">Cyclotella atomus</name>
    <dbReference type="NCBI Taxonomy" id="382360"/>
    <lineage>
        <taxon>Eukaryota</taxon>
        <taxon>Sar</taxon>
        <taxon>Stramenopiles</taxon>
        <taxon>Ochrophyta</taxon>
        <taxon>Bacillariophyta</taxon>
        <taxon>Coscinodiscophyceae</taxon>
        <taxon>Thalassiosirophycidae</taxon>
        <taxon>Stephanodiscales</taxon>
        <taxon>Stephanodiscaceae</taxon>
        <taxon>Cyclotella</taxon>
    </lineage>
</organism>
<name>A0ABD3N9H9_9STRA</name>
<accession>A0ABD3N9H9</accession>
<feature type="domain" description="Rhodanese" evidence="1">
    <location>
        <begin position="105"/>
        <end position="202"/>
    </location>
</feature>
<dbReference type="PANTHER" id="PTHR44086">
    <property type="entry name" value="THIOSULFATE SULFURTRANSFERASE RDL2, MITOCHONDRIAL-RELATED"/>
    <property type="match status" value="1"/>
</dbReference>
<dbReference type="PANTHER" id="PTHR44086:SF10">
    <property type="entry name" value="THIOSULFATE SULFURTRANSFERASE_RHODANESE-LIKE DOMAIN-CONTAINING PROTEIN 3"/>
    <property type="match status" value="1"/>
</dbReference>
<dbReference type="EMBL" id="JALLPJ020001261">
    <property type="protein sequence ID" value="KAL3772758.1"/>
    <property type="molecule type" value="Genomic_DNA"/>
</dbReference>
<dbReference type="Pfam" id="PF00581">
    <property type="entry name" value="Rhodanese"/>
    <property type="match status" value="1"/>
</dbReference>
<dbReference type="Gene3D" id="3.40.250.10">
    <property type="entry name" value="Rhodanese-like domain"/>
    <property type="match status" value="1"/>
</dbReference>
<evidence type="ECO:0000313" key="2">
    <source>
        <dbReference type="EMBL" id="KAL3772758.1"/>
    </source>
</evidence>
<sequence length="202" mass="22293">MRTRLFQYPSCLLALISLPRAKPASSKLALALCDSSRVFRHTIPTRLHGTHHSVSVSSFQGRARYHGITIRNMNSFGFDDEESVPRIPREAMEEIIEDVANGGREDSGYVIIDVRGHDEVAHTGKLNDVVHTLPLPYIAEGALSMDEDDFEEQFGFAKPSLDETIVFTCKAGIRSASAAKLAQMAGYTDILDYAGGSNEWFS</sequence>
<proteinExistence type="predicted"/>
<comment type="caution">
    <text evidence="2">The sequence shown here is derived from an EMBL/GenBank/DDBJ whole genome shotgun (WGS) entry which is preliminary data.</text>
</comment>
<dbReference type="Proteomes" id="UP001530400">
    <property type="component" value="Unassembled WGS sequence"/>
</dbReference>
<protein>
    <recommendedName>
        <fullName evidence="1">Rhodanese domain-containing protein</fullName>
    </recommendedName>
</protein>
<dbReference type="PROSITE" id="PS50206">
    <property type="entry name" value="RHODANESE_3"/>
    <property type="match status" value="1"/>
</dbReference>
<gene>
    <name evidence="2" type="ORF">ACHAWO_004120</name>
</gene>
<dbReference type="AlphaFoldDB" id="A0ABD3N9H9"/>